<comment type="caution">
    <text evidence="1">The sequence shown here is derived from an EMBL/GenBank/DDBJ whole genome shotgun (WGS) entry which is preliminary data.</text>
</comment>
<name>A0A9P4WLS1_9PLEO</name>
<keyword evidence="2" id="KW-1185">Reference proteome</keyword>
<organism evidence="1 2">
    <name type="scientific">Didymella heteroderae</name>
    <dbReference type="NCBI Taxonomy" id="1769908"/>
    <lineage>
        <taxon>Eukaryota</taxon>
        <taxon>Fungi</taxon>
        <taxon>Dikarya</taxon>
        <taxon>Ascomycota</taxon>
        <taxon>Pezizomycotina</taxon>
        <taxon>Dothideomycetes</taxon>
        <taxon>Pleosporomycetidae</taxon>
        <taxon>Pleosporales</taxon>
        <taxon>Pleosporineae</taxon>
        <taxon>Didymellaceae</taxon>
        <taxon>Didymella</taxon>
    </lineage>
</organism>
<reference evidence="1" key="1">
    <citation type="submission" date="2019-04" db="EMBL/GenBank/DDBJ databases">
        <title>Sequencing of skin fungus with MAO and IRED activity.</title>
        <authorList>
            <person name="Marsaioli A.J."/>
            <person name="Bonatto J.M.C."/>
            <person name="Reis Junior O."/>
        </authorList>
    </citation>
    <scope>NUCLEOTIDE SEQUENCE</scope>
    <source>
        <strain evidence="1">28M1</strain>
    </source>
</reference>
<proteinExistence type="predicted"/>
<dbReference type="OrthoDB" id="3774349at2759"/>
<sequence length="60" mass="6473">MPHTAPSSMGVTLSDDSLFQSLADLDSADWSANLPDFMMHLGAPNHYMGSLDKFFDANPG</sequence>
<gene>
    <name evidence="1" type="ORF">E8E12_003531</name>
</gene>
<evidence type="ECO:0000313" key="2">
    <source>
        <dbReference type="Proteomes" id="UP000758155"/>
    </source>
</evidence>
<protein>
    <submittedName>
        <fullName evidence="1">Uncharacterized protein</fullName>
    </submittedName>
</protein>
<dbReference type="AlphaFoldDB" id="A0A9P4WLS1"/>
<accession>A0A9P4WLS1</accession>
<evidence type="ECO:0000313" key="1">
    <source>
        <dbReference type="EMBL" id="KAF3035792.1"/>
    </source>
</evidence>
<dbReference type="Proteomes" id="UP000758155">
    <property type="component" value="Unassembled WGS sequence"/>
</dbReference>
<dbReference type="EMBL" id="SWKV01000055">
    <property type="protein sequence ID" value="KAF3035792.1"/>
    <property type="molecule type" value="Genomic_DNA"/>
</dbReference>